<dbReference type="HAMAP" id="MF_02065">
    <property type="entry name" value="MltG"/>
    <property type="match status" value="1"/>
</dbReference>
<feature type="compositionally biased region" description="Basic residues" evidence="8">
    <location>
        <begin position="12"/>
        <end position="26"/>
    </location>
</feature>
<dbReference type="GO" id="GO:0071555">
    <property type="term" value="P:cell wall organization"/>
    <property type="evidence" value="ECO:0007669"/>
    <property type="project" value="UniProtKB-KW"/>
</dbReference>
<evidence type="ECO:0000256" key="6">
    <source>
        <dbReference type="ARBA" id="ARBA00023316"/>
    </source>
</evidence>
<proteinExistence type="inferred from homology"/>
<accession>A0A0N7KXH1</accession>
<dbReference type="EMBL" id="LC066374">
    <property type="protein sequence ID" value="BAT26905.1"/>
    <property type="molecule type" value="Genomic_DNA"/>
</dbReference>
<keyword evidence="7" id="KW-0997">Cell inner membrane</keyword>
<dbReference type="PANTHER" id="PTHR30518">
    <property type="entry name" value="ENDOLYTIC MUREIN TRANSGLYCOSYLASE"/>
    <property type="match status" value="1"/>
</dbReference>
<evidence type="ECO:0000256" key="8">
    <source>
        <dbReference type="SAM" id="MobiDB-lite"/>
    </source>
</evidence>
<keyword evidence="6 7" id="KW-0961">Cell wall biogenesis/degradation</keyword>
<dbReference type="GO" id="GO:0005886">
    <property type="term" value="C:plasma membrane"/>
    <property type="evidence" value="ECO:0007669"/>
    <property type="project" value="UniProtKB-SubCell"/>
</dbReference>
<dbReference type="FunFam" id="3.30.160.60:FF:000242">
    <property type="entry name" value="Endolytic murein transglycosylase"/>
    <property type="match status" value="1"/>
</dbReference>
<evidence type="ECO:0000256" key="1">
    <source>
        <dbReference type="ARBA" id="ARBA00022475"/>
    </source>
</evidence>
<dbReference type="CDD" id="cd08010">
    <property type="entry name" value="MltG_like"/>
    <property type="match status" value="1"/>
</dbReference>
<dbReference type="AlphaFoldDB" id="A0A0N7KXH1"/>
<keyword evidence="1 7" id="KW-1003">Cell membrane</keyword>
<keyword evidence="3 7" id="KW-1133">Transmembrane helix</keyword>
<dbReference type="Gene3D" id="3.30.1490.480">
    <property type="entry name" value="Endolytic murein transglycosylase"/>
    <property type="match status" value="1"/>
</dbReference>
<feature type="region of interest" description="Disordered" evidence="8">
    <location>
        <begin position="1"/>
        <end position="26"/>
    </location>
</feature>
<dbReference type="Gene3D" id="3.30.160.60">
    <property type="entry name" value="Classic Zinc Finger"/>
    <property type="match status" value="1"/>
</dbReference>
<dbReference type="RefSeq" id="WP_029703065.1">
    <property type="nucleotide sequence ID" value="NZ_BBWN01000016.1"/>
</dbReference>
<dbReference type="GO" id="GO:0009252">
    <property type="term" value="P:peptidoglycan biosynthetic process"/>
    <property type="evidence" value="ECO:0007669"/>
    <property type="project" value="UniProtKB-UniRule"/>
</dbReference>
<feature type="site" description="Important for catalytic activity" evidence="7">
    <location>
        <position position="236"/>
    </location>
</feature>
<dbReference type="PANTHER" id="PTHR30518:SF2">
    <property type="entry name" value="ENDOLYTIC MUREIN TRANSGLYCOSYLASE"/>
    <property type="match status" value="1"/>
</dbReference>
<keyword evidence="5 7" id="KW-0456">Lyase</keyword>
<dbReference type="InterPro" id="IPR003770">
    <property type="entry name" value="MLTG-like"/>
</dbReference>
<evidence type="ECO:0000256" key="3">
    <source>
        <dbReference type="ARBA" id="ARBA00022989"/>
    </source>
</evidence>
<name>A0A0N7KXH1_9HYPH</name>
<sequence length="363" mass="39798">MTDERGEGARSGKGRRGRGPAPARKRSRASRNQLVIFLNFCLSTALFVMLAAGALIYWGVGQFEGAGPLQAETTYVVPRNSGLQTIASGLEREGVISDATVFEYGVRFAGTAGDLKAGEYAFAPGTSMREVMEKLREGRSIMHSVTIPEGWTAERAFERIAAEPSLTGDMPEMVPEGTLMPDTYLFQRGLTRKEIVRRMREAQNKLVAEIWETRADDLPIDDIGQFLTLASIVERETGIAGERPHVASVFVNRLRKGMRLQSDPTFLYGVYGGAGKPSGKPVTQSDIDSDTPYNTYKIKGLPPGPIALPGRAALEAVANPLETKDIYFVADGTGGHVFAETLDEHNRNVRDYRALERQNRAEQ</sequence>
<evidence type="ECO:0000256" key="2">
    <source>
        <dbReference type="ARBA" id="ARBA00022692"/>
    </source>
</evidence>
<comment type="catalytic activity">
    <reaction evidence="7">
        <text>a peptidoglycan chain = a peptidoglycan chain with N-acetyl-1,6-anhydromuramyl-[peptide] at the reducing end + a peptidoglycan chain with N-acetylglucosamine at the non-reducing end.</text>
        <dbReference type="EC" id="4.2.2.29"/>
    </reaction>
</comment>
<feature type="transmembrane region" description="Helical" evidence="7">
    <location>
        <begin position="34"/>
        <end position="60"/>
    </location>
</feature>
<gene>
    <name evidence="7" type="primary">mltG</name>
</gene>
<dbReference type="Pfam" id="PF02618">
    <property type="entry name" value="YceG"/>
    <property type="match status" value="1"/>
</dbReference>
<protein>
    <recommendedName>
        <fullName evidence="7">Endolytic murein transglycosylase</fullName>
        <ecNumber evidence="7">4.2.2.29</ecNumber>
    </recommendedName>
    <alternativeName>
        <fullName evidence="7">Peptidoglycan lytic transglycosylase</fullName>
    </alternativeName>
    <alternativeName>
        <fullName evidence="7">Peptidoglycan polymerization terminase</fullName>
    </alternativeName>
</protein>
<reference evidence="9" key="1">
    <citation type="journal article" date="2015" name="Proc. Natl. Acad. Sci. U.S.A.">
        <title>Bacterial clade with the ribosomal RNA operon on a small plasmid rather than the chromosome.</title>
        <authorList>
            <person name="Anda M."/>
            <person name="Ohtsubo Y."/>
            <person name="Okubo T."/>
            <person name="Sugawara M."/>
            <person name="Nagata Y."/>
            <person name="Tsuda M."/>
            <person name="Minamisawa K."/>
            <person name="Mitsui H."/>
        </authorList>
    </citation>
    <scope>NUCLEOTIDE SEQUENCE</scope>
    <source>
        <strain evidence="9">DSM 14790</strain>
    </source>
</reference>
<evidence type="ECO:0000256" key="5">
    <source>
        <dbReference type="ARBA" id="ARBA00023239"/>
    </source>
</evidence>
<dbReference type="NCBIfam" id="TIGR00247">
    <property type="entry name" value="endolytic transglycosylase MltG"/>
    <property type="match status" value="1"/>
</dbReference>
<comment type="subcellular location">
    <subcellularLocation>
        <location evidence="7">Cell inner membrane</location>
        <topology evidence="7">Single-pass membrane protein</topology>
    </subcellularLocation>
</comment>
<feature type="compositionally biased region" description="Basic and acidic residues" evidence="8">
    <location>
        <begin position="1"/>
        <end position="10"/>
    </location>
</feature>
<dbReference type="GO" id="GO:0008932">
    <property type="term" value="F:lytic endotransglycosylase activity"/>
    <property type="evidence" value="ECO:0007669"/>
    <property type="project" value="UniProtKB-UniRule"/>
</dbReference>
<organism evidence="9">
    <name type="scientific">Aurantimonas coralicida</name>
    <dbReference type="NCBI Taxonomy" id="182270"/>
    <lineage>
        <taxon>Bacteria</taxon>
        <taxon>Pseudomonadati</taxon>
        <taxon>Pseudomonadota</taxon>
        <taxon>Alphaproteobacteria</taxon>
        <taxon>Hyphomicrobiales</taxon>
        <taxon>Aurantimonadaceae</taxon>
        <taxon>Aurantimonas</taxon>
    </lineage>
</organism>
<keyword evidence="2 7" id="KW-0812">Transmembrane</keyword>
<evidence type="ECO:0000256" key="7">
    <source>
        <dbReference type="HAMAP-Rule" id="MF_02065"/>
    </source>
</evidence>
<evidence type="ECO:0000256" key="4">
    <source>
        <dbReference type="ARBA" id="ARBA00023136"/>
    </source>
</evidence>
<comment type="similarity">
    <text evidence="7">Belongs to the transglycosylase MltG family.</text>
</comment>
<dbReference type="EC" id="4.2.2.29" evidence="7"/>
<comment type="function">
    <text evidence="7">Functions as a peptidoglycan terminase that cleaves nascent peptidoglycan strands endolytically to terminate their elongation.</text>
</comment>
<keyword evidence="4 7" id="KW-0472">Membrane</keyword>
<evidence type="ECO:0000313" key="9">
    <source>
        <dbReference type="EMBL" id="BAT26905.1"/>
    </source>
</evidence>